<feature type="region of interest" description="Disordered" evidence="1">
    <location>
        <begin position="1"/>
        <end position="27"/>
    </location>
</feature>
<evidence type="ECO:0000313" key="3">
    <source>
        <dbReference type="Proteomes" id="UP000032142"/>
    </source>
</evidence>
<evidence type="ECO:0000256" key="1">
    <source>
        <dbReference type="SAM" id="MobiDB-lite"/>
    </source>
</evidence>
<proteinExistence type="predicted"/>
<name>A0A0B0PIK5_GOSAR</name>
<reference evidence="3" key="1">
    <citation type="submission" date="2014-09" db="EMBL/GenBank/DDBJ databases">
        <authorList>
            <person name="Mudge J."/>
            <person name="Ramaraj T."/>
            <person name="Lindquist I.E."/>
            <person name="Bharti A.K."/>
            <person name="Sundararajan A."/>
            <person name="Cameron C.T."/>
            <person name="Woodward J.E."/>
            <person name="May G.D."/>
            <person name="Brubaker C."/>
            <person name="Broadhvest J."/>
            <person name="Wilkins T.A."/>
        </authorList>
    </citation>
    <scope>NUCLEOTIDE SEQUENCE</scope>
    <source>
        <strain evidence="3">cv. AKA8401</strain>
    </source>
</reference>
<protein>
    <submittedName>
        <fullName evidence="2">Uncharacterized protein</fullName>
    </submittedName>
</protein>
<gene>
    <name evidence="2" type="ORF">F383_01326</name>
</gene>
<dbReference type="EMBL" id="KN430102">
    <property type="protein sequence ID" value="KHG24785.1"/>
    <property type="molecule type" value="Genomic_DNA"/>
</dbReference>
<sequence>MPSTSHELGLNSTSSELKYPSDMSLVS</sequence>
<dbReference type="AlphaFoldDB" id="A0A0B0PIK5"/>
<evidence type="ECO:0000313" key="2">
    <source>
        <dbReference type="EMBL" id="KHG24785.1"/>
    </source>
</evidence>
<organism evidence="2 3">
    <name type="scientific">Gossypium arboreum</name>
    <name type="common">Tree cotton</name>
    <name type="synonym">Gossypium nanking</name>
    <dbReference type="NCBI Taxonomy" id="29729"/>
    <lineage>
        <taxon>Eukaryota</taxon>
        <taxon>Viridiplantae</taxon>
        <taxon>Streptophyta</taxon>
        <taxon>Embryophyta</taxon>
        <taxon>Tracheophyta</taxon>
        <taxon>Spermatophyta</taxon>
        <taxon>Magnoliopsida</taxon>
        <taxon>eudicotyledons</taxon>
        <taxon>Gunneridae</taxon>
        <taxon>Pentapetalae</taxon>
        <taxon>rosids</taxon>
        <taxon>malvids</taxon>
        <taxon>Malvales</taxon>
        <taxon>Malvaceae</taxon>
        <taxon>Malvoideae</taxon>
        <taxon>Gossypium</taxon>
    </lineage>
</organism>
<accession>A0A0B0PIK5</accession>
<keyword evidence="3" id="KW-1185">Reference proteome</keyword>
<feature type="compositionally biased region" description="Polar residues" evidence="1">
    <location>
        <begin position="1"/>
        <end position="16"/>
    </location>
</feature>
<dbReference type="Proteomes" id="UP000032142">
    <property type="component" value="Unassembled WGS sequence"/>
</dbReference>